<feature type="transmembrane region" description="Helical" evidence="7">
    <location>
        <begin position="107"/>
        <end position="125"/>
    </location>
</feature>
<comment type="similarity">
    <text evidence="2">Belongs to the SLC29A/ENT transporter (TC 2.A.57) family.</text>
</comment>
<dbReference type="PANTHER" id="PTHR10332:SF10">
    <property type="entry name" value="EQUILIBRATIVE NUCLEOSIDE TRANSPORTER 4"/>
    <property type="match status" value="1"/>
</dbReference>
<evidence type="ECO:0000256" key="6">
    <source>
        <dbReference type="ARBA" id="ARBA00023136"/>
    </source>
</evidence>
<gene>
    <name evidence="8" type="ORF">MNEG_10706</name>
</gene>
<protein>
    <submittedName>
        <fullName evidence="8">Equilibrative nucleoside transporter 4</fullName>
    </submittedName>
</protein>
<dbReference type="OrthoDB" id="1856718at2759"/>
<keyword evidence="5 7" id="KW-1133">Transmembrane helix</keyword>
<reference evidence="8 9" key="1">
    <citation type="journal article" date="2013" name="BMC Genomics">
        <title>Reconstruction of the lipid metabolism for the microalga Monoraphidium neglectum from its genome sequence reveals characteristics suitable for biofuel production.</title>
        <authorList>
            <person name="Bogen C."/>
            <person name="Al-Dilaimi A."/>
            <person name="Albersmeier A."/>
            <person name="Wichmann J."/>
            <person name="Grundmann M."/>
            <person name="Rupp O."/>
            <person name="Lauersen K.J."/>
            <person name="Blifernez-Klassen O."/>
            <person name="Kalinowski J."/>
            <person name="Goesmann A."/>
            <person name="Mussgnug J.H."/>
            <person name="Kruse O."/>
        </authorList>
    </citation>
    <scope>NUCLEOTIDE SEQUENCE [LARGE SCALE GENOMIC DNA]</scope>
    <source>
        <strain evidence="8 9">SAG 48.87</strain>
    </source>
</reference>
<name>A0A0D2M0U2_9CHLO</name>
<proteinExistence type="inferred from homology"/>
<feature type="transmembrane region" description="Helical" evidence="7">
    <location>
        <begin position="137"/>
        <end position="156"/>
    </location>
</feature>
<evidence type="ECO:0000256" key="3">
    <source>
        <dbReference type="ARBA" id="ARBA00022448"/>
    </source>
</evidence>
<dbReference type="AlphaFoldDB" id="A0A0D2M0U2"/>
<feature type="transmembrane region" description="Helical" evidence="7">
    <location>
        <begin position="168"/>
        <end position="188"/>
    </location>
</feature>
<dbReference type="EMBL" id="KK102645">
    <property type="protein sequence ID" value="KIY97259.1"/>
    <property type="molecule type" value="Genomic_DNA"/>
</dbReference>
<keyword evidence="6 7" id="KW-0472">Membrane</keyword>
<accession>A0A0D2M0U2</accession>
<dbReference type="GO" id="GO:0005886">
    <property type="term" value="C:plasma membrane"/>
    <property type="evidence" value="ECO:0007669"/>
    <property type="project" value="TreeGrafter"/>
</dbReference>
<dbReference type="PANTHER" id="PTHR10332">
    <property type="entry name" value="EQUILIBRATIVE NUCLEOSIDE TRANSPORTER"/>
    <property type="match status" value="1"/>
</dbReference>
<sequence>MPPIPEASARGPSSGTLKASPFAEFDAHDAACAAGAAAPDDLAPRGSLLSPRLSVSGSGLVRTLSRTASSIASAPRELARTMSQPLIPASVPPPTVWELWRVRWRMITAMFMIYVITLCIFPGFLAEDVKNLQLGSWYPVILFLVFNVGDMVGKLLPHFRLAPGQTACLLLSLSRIVFIPAFYCAARFGAPAAVMAILTLLLGLSNGFLTALFFKLSPIGLRAIVAEGTAEFMVIGLVAGLNVGCYLGWLWLLGH</sequence>
<dbReference type="RefSeq" id="XP_013896279.1">
    <property type="nucleotide sequence ID" value="XM_014040825.1"/>
</dbReference>
<dbReference type="KEGG" id="mng:MNEG_10706"/>
<organism evidence="8 9">
    <name type="scientific">Monoraphidium neglectum</name>
    <dbReference type="NCBI Taxonomy" id="145388"/>
    <lineage>
        <taxon>Eukaryota</taxon>
        <taxon>Viridiplantae</taxon>
        <taxon>Chlorophyta</taxon>
        <taxon>core chlorophytes</taxon>
        <taxon>Chlorophyceae</taxon>
        <taxon>CS clade</taxon>
        <taxon>Sphaeropleales</taxon>
        <taxon>Selenastraceae</taxon>
        <taxon>Monoraphidium</taxon>
    </lineage>
</organism>
<dbReference type="Pfam" id="PF01733">
    <property type="entry name" value="Nucleoside_tran"/>
    <property type="match status" value="1"/>
</dbReference>
<evidence type="ECO:0000256" key="5">
    <source>
        <dbReference type="ARBA" id="ARBA00022989"/>
    </source>
</evidence>
<dbReference type="GO" id="GO:0005337">
    <property type="term" value="F:nucleoside transmembrane transporter activity"/>
    <property type="evidence" value="ECO:0007669"/>
    <property type="project" value="InterPro"/>
</dbReference>
<evidence type="ECO:0000256" key="4">
    <source>
        <dbReference type="ARBA" id="ARBA00022692"/>
    </source>
</evidence>
<keyword evidence="3" id="KW-0813">Transport</keyword>
<evidence type="ECO:0000256" key="2">
    <source>
        <dbReference type="ARBA" id="ARBA00007965"/>
    </source>
</evidence>
<dbReference type="InterPro" id="IPR002259">
    <property type="entry name" value="Eqnu_transpt"/>
</dbReference>
<evidence type="ECO:0000256" key="7">
    <source>
        <dbReference type="SAM" id="Phobius"/>
    </source>
</evidence>
<feature type="transmembrane region" description="Helical" evidence="7">
    <location>
        <begin position="194"/>
        <end position="214"/>
    </location>
</feature>
<keyword evidence="9" id="KW-1185">Reference proteome</keyword>
<dbReference type="GeneID" id="25727895"/>
<evidence type="ECO:0000256" key="1">
    <source>
        <dbReference type="ARBA" id="ARBA00004141"/>
    </source>
</evidence>
<evidence type="ECO:0000313" key="8">
    <source>
        <dbReference type="EMBL" id="KIY97259.1"/>
    </source>
</evidence>
<evidence type="ECO:0000313" key="9">
    <source>
        <dbReference type="Proteomes" id="UP000054498"/>
    </source>
</evidence>
<comment type="subcellular location">
    <subcellularLocation>
        <location evidence="1">Membrane</location>
        <topology evidence="1">Multi-pass membrane protein</topology>
    </subcellularLocation>
</comment>
<keyword evidence="4 7" id="KW-0812">Transmembrane</keyword>
<dbReference type="Proteomes" id="UP000054498">
    <property type="component" value="Unassembled WGS sequence"/>
</dbReference>
<feature type="transmembrane region" description="Helical" evidence="7">
    <location>
        <begin position="234"/>
        <end position="252"/>
    </location>
</feature>